<organism evidence="4 5">
    <name type="scientific">Pinibacter aurantiacus</name>
    <dbReference type="NCBI Taxonomy" id="2851599"/>
    <lineage>
        <taxon>Bacteria</taxon>
        <taxon>Pseudomonadati</taxon>
        <taxon>Bacteroidota</taxon>
        <taxon>Chitinophagia</taxon>
        <taxon>Chitinophagales</taxon>
        <taxon>Chitinophagaceae</taxon>
        <taxon>Pinibacter</taxon>
    </lineage>
</organism>
<comment type="caution">
    <text evidence="4">The sequence shown here is derived from an EMBL/GenBank/DDBJ whole genome shotgun (WGS) entry which is preliminary data.</text>
</comment>
<dbReference type="Pfam" id="PF00578">
    <property type="entry name" value="AhpC-TSA"/>
    <property type="match status" value="1"/>
</dbReference>
<dbReference type="RefSeq" id="WP_217790653.1">
    <property type="nucleotide sequence ID" value="NZ_JAHSPG010000003.1"/>
</dbReference>
<sequence length="157" mass="17503">MALPKGTKAPNFTLYDSEKKQVSLHDFHGKNVLLLFFPFAFSSVCTKELCSIRDDIGNYGSLNAQVLGISVDSLYSLDKFRKEQQLNFPLLSDFNKEVSKAFDVLYDVFPAFEMKGVSKRAAFVINKDGVIVYSEAKEVPSELPDFESIKSALQAAS</sequence>
<dbReference type="Proteomes" id="UP000812270">
    <property type="component" value="Unassembled WGS sequence"/>
</dbReference>
<dbReference type="AlphaFoldDB" id="A0A9E2W282"/>
<dbReference type="InterPro" id="IPR013766">
    <property type="entry name" value="Thioredoxin_domain"/>
</dbReference>
<dbReference type="InterPro" id="IPR000866">
    <property type="entry name" value="AhpC/TSA"/>
</dbReference>
<keyword evidence="5" id="KW-1185">Reference proteome</keyword>
<keyword evidence="1" id="KW-0560">Oxidoreductase</keyword>
<dbReference type="GO" id="GO:0016491">
    <property type="term" value="F:oxidoreductase activity"/>
    <property type="evidence" value="ECO:0007669"/>
    <property type="project" value="InterPro"/>
</dbReference>
<accession>A0A9E2W282</accession>
<gene>
    <name evidence="4" type="ORF">KTO63_07740</name>
</gene>
<feature type="domain" description="Thioredoxin" evidence="3">
    <location>
        <begin position="3"/>
        <end position="157"/>
    </location>
</feature>
<reference evidence="4" key="1">
    <citation type="submission" date="2021-06" db="EMBL/GenBank/DDBJ databases">
        <authorList>
            <person name="Huq M.A."/>
        </authorList>
    </citation>
    <scope>NUCLEOTIDE SEQUENCE</scope>
    <source>
        <strain evidence="4">MAH-26</strain>
    </source>
</reference>
<dbReference type="InterPro" id="IPR050455">
    <property type="entry name" value="Tpx_Peroxidase_subfamily"/>
</dbReference>
<dbReference type="GO" id="GO:0016209">
    <property type="term" value="F:antioxidant activity"/>
    <property type="evidence" value="ECO:0007669"/>
    <property type="project" value="InterPro"/>
</dbReference>
<dbReference type="PANTHER" id="PTHR43110">
    <property type="entry name" value="THIOL PEROXIDASE"/>
    <property type="match status" value="1"/>
</dbReference>
<name>A0A9E2W282_9BACT</name>
<dbReference type="PANTHER" id="PTHR43110:SF1">
    <property type="entry name" value="THIOL PEROXIDASE"/>
    <property type="match status" value="1"/>
</dbReference>
<dbReference type="PIRSF" id="PIRSF000239">
    <property type="entry name" value="AHPC"/>
    <property type="match status" value="1"/>
</dbReference>
<evidence type="ECO:0000256" key="1">
    <source>
        <dbReference type="ARBA" id="ARBA00023002"/>
    </source>
</evidence>
<dbReference type="PROSITE" id="PS51352">
    <property type="entry name" value="THIOREDOXIN_2"/>
    <property type="match status" value="1"/>
</dbReference>
<protein>
    <submittedName>
        <fullName evidence="4">Redoxin domain-containing protein</fullName>
    </submittedName>
</protein>
<evidence type="ECO:0000313" key="4">
    <source>
        <dbReference type="EMBL" id="MBV4357030.1"/>
    </source>
</evidence>
<evidence type="ECO:0000256" key="2">
    <source>
        <dbReference type="ARBA" id="ARBA00023284"/>
    </source>
</evidence>
<keyword evidence="2" id="KW-0676">Redox-active center</keyword>
<proteinExistence type="predicted"/>
<evidence type="ECO:0000259" key="3">
    <source>
        <dbReference type="PROSITE" id="PS51352"/>
    </source>
</evidence>
<dbReference type="EMBL" id="JAHSPG010000003">
    <property type="protein sequence ID" value="MBV4357030.1"/>
    <property type="molecule type" value="Genomic_DNA"/>
</dbReference>
<dbReference type="InterPro" id="IPR024706">
    <property type="entry name" value="Peroxiredoxin_AhpC-typ"/>
</dbReference>
<evidence type="ECO:0000313" key="5">
    <source>
        <dbReference type="Proteomes" id="UP000812270"/>
    </source>
</evidence>